<name>A0AAU7S5S6_9HYPH</name>
<protein>
    <submittedName>
        <fullName evidence="1">Uncharacterized protein</fullName>
    </submittedName>
</protein>
<evidence type="ECO:0000313" key="1">
    <source>
        <dbReference type="EMBL" id="XBT97693.1"/>
    </source>
</evidence>
<geneLocation type="plasmid" evidence="1">
    <name>unnamed3</name>
</geneLocation>
<keyword evidence="1" id="KW-0614">Plasmid</keyword>
<organism evidence="1">
    <name type="scientific">Rhizobium sp. ZPR3</name>
    <dbReference type="NCBI Taxonomy" id="3158967"/>
    <lineage>
        <taxon>Bacteria</taxon>
        <taxon>Pseudomonadati</taxon>
        <taxon>Pseudomonadota</taxon>
        <taxon>Alphaproteobacteria</taxon>
        <taxon>Hyphomicrobiales</taxon>
        <taxon>Rhizobiaceae</taxon>
        <taxon>Rhizobium/Agrobacterium group</taxon>
        <taxon>Rhizobium</taxon>
    </lineage>
</organism>
<sequence>MTVVPDETADLLMALLYSVRKIVESGAQGKRQIAKAYQEARALVVTIDRDRGSARPRIEACLTRFNMHKNVDNEAAAGWMLAAIQERVSERDLYGWRRLNEIVDTAVHELLLSEQLSVH</sequence>
<reference evidence="1" key="1">
    <citation type="submission" date="2024-06" db="EMBL/GenBank/DDBJ databases">
        <authorList>
            <person name="Li T."/>
            <person name="Gao R."/>
        </authorList>
    </citation>
    <scope>NUCLEOTIDE SEQUENCE</scope>
    <source>
        <strain evidence="1">ZPR3</strain>
        <plasmid evidence="1">unnamed3</plasmid>
    </source>
</reference>
<gene>
    <name evidence="1" type="ORF">ABM479_33815</name>
</gene>
<proteinExistence type="predicted"/>
<dbReference type="EMBL" id="CP157963">
    <property type="protein sequence ID" value="XBT97693.1"/>
    <property type="molecule type" value="Genomic_DNA"/>
</dbReference>
<dbReference type="AlphaFoldDB" id="A0AAU7S5S6"/>
<accession>A0AAU7S5S6</accession>
<dbReference type="RefSeq" id="WP_349962900.1">
    <property type="nucleotide sequence ID" value="NZ_CP157963.1"/>
</dbReference>